<protein>
    <recommendedName>
        <fullName evidence="8">Ancillary SecYEG translocon subunit</fullName>
    </recommendedName>
</protein>
<dbReference type="Gene3D" id="1.25.40.10">
    <property type="entry name" value="Tetratricopeptide repeat domain"/>
    <property type="match status" value="1"/>
</dbReference>
<comment type="similarity">
    <text evidence="7">Belongs to the YfgM family.</text>
</comment>
<evidence type="ECO:0000259" key="11">
    <source>
        <dbReference type="Pfam" id="PF09976"/>
    </source>
</evidence>
<evidence type="ECO:0000313" key="12">
    <source>
        <dbReference type="EMBL" id="ROO24081.1"/>
    </source>
</evidence>
<evidence type="ECO:0000313" key="13">
    <source>
        <dbReference type="Proteomes" id="UP000285310"/>
    </source>
</evidence>
<dbReference type="AlphaFoldDB" id="A0A423PEM7"/>
<dbReference type="InterPro" id="IPR026039">
    <property type="entry name" value="YfgM"/>
</dbReference>
<dbReference type="Pfam" id="PF09976">
    <property type="entry name" value="TPR_21"/>
    <property type="match status" value="1"/>
</dbReference>
<evidence type="ECO:0000256" key="6">
    <source>
        <dbReference type="ARBA" id="ARBA00023186"/>
    </source>
</evidence>
<dbReference type="InParanoid" id="A0A423PEM7"/>
<evidence type="ECO:0000256" key="1">
    <source>
        <dbReference type="ARBA" id="ARBA00004401"/>
    </source>
</evidence>
<keyword evidence="5 10" id="KW-0472">Membrane</keyword>
<proteinExistence type="inferred from homology"/>
<dbReference type="SUPFAM" id="SSF48452">
    <property type="entry name" value="TPR-like"/>
    <property type="match status" value="1"/>
</dbReference>
<dbReference type="PANTHER" id="PTHR38035:SF1">
    <property type="entry name" value="ANCILLARY SECYEG TRANSLOCON SUBUNIT"/>
    <property type="match status" value="1"/>
</dbReference>
<evidence type="ECO:0000256" key="9">
    <source>
        <dbReference type="SAM" id="MobiDB-lite"/>
    </source>
</evidence>
<dbReference type="EMBL" id="AYKG01000068">
    <property type="protein sequence ID" value="ROO24081.1"/>
    <property type="molecule type" value="Genomic_DNA"/>
</dbReference>
<feature type="transmembrane region" description="Helical" evidence="10">
    <location>
        <begin position="20"/>
        <end position="40"/>
    </location>
</feature>
<keyword evidence="6" id="KW-0143">Chaperone</keyword>
<comment type="subcellular location">
    <subcellularLocation>
        <location evidence="1">Cell membrane</location>
        <topology evidence="1">Single-pass type II membrane protein</topology>
    </subcellularLocation>
</comment>
<dbReference type="PANTHER" id="PTHR38035">
    <property type="entry name" value="UPF0070 PROTEIN YFGM"/>
    <property type="match status" value="1"/>
</dbReference>
<dbReference type="GO" id="GO:0044877">
    <property type="term" value="F:protein-containing complex binding"/>
    <property type="evidence" value="ECO:0007669"/>
    <property type="project" value="InterPro"/>
</dbReference>
<dbReference type="PIRSF" id="PIRSF006170">
    <property type="entry name" value="YfgM"/>
    <property type="match status" value="1"/>
</dbReference>
<sequence>MADYDNAELATARRWWQNNAGPAIVGIIVGIVLIGGWYGYDWYQTRQSTEAAKLYAQVATGIQADNVTGGLVNEVDRLQDDYSGTPYAAAGAMSLARYYVQQDAFDKARERLTWAHENANDAGIRAIAGVRAARVEWAQNNAKAALALLDDDHPGSFDALYNELAGDIHMAQGDRRAAHKAYQSALDTLPQDVARQPLVEKASAAAPLDTADTQPLTPSDKTPS</sequence>
<dbReference type="Proteomes" id="UP000285310">
    <property type="component" value="Unassembled WGS sequence"/>
</dbReference>
<dbReference type="InterPro" id="IPR018704">
    <property type="entry name" value="SecYEG/CpoB_TPR"/>
</dbReference>
<dbReference type="OrthoDB" id="9789675at2"/>
<evidence type="ECO:0000256" key="2">
    <source>
        <dbReference type="ARBA" id="ARBA00022475"/>
    </source>
</evidence>
<evidence type="ECO:0000256" key="10">
    <source>
        <dbReference type="SAM" id="Phobius"/>
    </source>
</evidence>
<feature type="domain" description="Ancillary SecYEG translocon subunit/Cell division coordinator CpoB TPR" evidence="11">
    <location>
        <begin position="13"/>
        <end position="199"/>
    </location>
</feature>
<evidence type="ECO:0000256" key="7">
    <source>
        <dbReference type="ARBA" id="ARBA00024197"/>
    </source>
</evidence>
<keyword evidence="2" id="KW-1003">Cell membrane</keyword>
<keyword evidence="3 10" id="KW-0812">Transmembrane</keyword>
<keyword evidence="4 10" id="KW-1133">Transmembrane helix</keyword>
<dbReference type="InterPro" id="IPR011990">
    <property type="entry name" value="TPR-like_helical_dom_sf"/>
</dbReference>
<dbReference type="GO" id="GO:0005886">
    <property type="term" value="C:plasma membrane"/>
    <property type="evidence" value="ECO:0007669"/>
    <property type="project" value="UniProtKB-SubCell"/>
</dbReference>
<feature type="compositionally biased region" description="Polar residues" evidence="9">
    <location>
        <begin position="211"/>
        <end position="224"/>
    </location>
</feature>
<name>A0A423PEM7_9GAMM</name>
<dbReference type="RefSeq" id="WP_123659334.1">
    <property type="nucleotide sequence ID" value="NZ_AYKG01000068.1"/>
</dbReference>
<dbReference type="FunCoup" id="A0A423PEM7">
    <property type="interactions" value="62"/>
</dbReference>
<organism evidence="12 13">
    <name type="scientific">Salinisphaera japonica YTM-1</name>
    <dbReference type="NCBI Taxonomy" id="1209778"/>
    <lineage>
        <taxon>Bacteria</taxon>
        <taxon>Pseudomonadati</taxon>
        <taxon>Pseudomonadota</taxon>
        <taxon>Gammaproteobacteria</taxon>
        <taxon>Salinisphaerales</taxon>
        <taxon>Salinisphaeraceae</taxon>
        <taxon>Salinisphaera</taxon>
    </lineage>
</organism>
<gene>
    <name evidence="12" type="ORF">SAJA_14455</name>
</gene>
<reference evidence="12 13" key="1">
    <citation type="submission" date="2013-10" db="EMBL/GenBank/DDBJ databases">
        <title>Salinisphaera japonica YTM-1 Genome Sequencing.</title>
        <authorList>
            <person name="Lai Q."/>
            <person name="Li C."/>
            <person name="Shao Z."/>
        </authorList>
    </citation>
    <scope>NUCLEOTIDE SEQUENCE [LARGE SCALE GENOMIC DNA]</scope>
    <source>
        <strain evidence="12 13">YTM-1</strain>
    </source>
</reference>
<comment type="caution">
    <text evidence="12">The sequence shown here is derived from an EMBL/GenBank/DDBJ whole genome shotgun (WGS) entry which is preliminary data.</text>
</comment>
<feature type="region of interest" description="Disordered" evidence="9">
    <location>
        <begin position="200"/>
        <end position="224"/>
    </location>
</feature>
<evidence type="ECO:0000256" key="4">
    <source>
        <dbReference type="ARBA" id="ARBA00022989"/>
    </source>
</evidence>
<accession>A0A423PEM7</accession>
<evidence type="ECO:0000256" key="8">
    <source>
        <dbReference type="ARBA" id="ARBA00024235"/>
    </source>
</evidence>
<evidence type="ECO:0000256" key="5">
    <source>
        <dbReference type="ARBA" id="ARBA00023136"/>
    </source>
</evidence>
<evidence type="ECO:0000256" key="3">
    <source>
        <dbReference type="ARBA" id="ARBA00022692"/>
    </source>
</evidence>
<keyword evidence="13" id="KW-1185">Reference proteome</keyword>